<organism evidence="2 3">
    <name type="scientific">Lupinus luteus</name>
    <name type="common">European yellow lupine</name>
    <dbReference type="NCBI Taxonomy" id="3873"/>
    <lineage>
        <taxon>Eukaryota</taxon>
        <taxon>Viridiplantae</taxon>
        <taxon>Streptophyta</taxon>
        <taxon>Embryophyta</taxon>
        <taxon>Tracheophyta</taxon>
        <taxon>Spermatophyta</taxon>
        <taxon>Magnoliopsida</taxon>
        <taxon>eudicotyledons</taxon>
        <taxon>Gunneridae</taxon>
        <taxon>Pentapetalae</taxon>
        <taxon>rosids</taxon>
        <taxon>fabids</taxon>
        <taxon>Fabales</taxon>
        <taxon>Fabaceae</taxon>
        <taxon>Papilionoideae</taxon>
        <taxon>50 kb inversion clade</taxon>
        <taxon>genistoids sensu lato</taxon>
        <taxon>core genistoids</taxon>
        <taxon>Genisteae</taxon>
        <taxon>Lupinus</taxon>
    </lineage>
</organism>
<comment type="caution">
    <text evidence="2">The sequence shown here is derived from an EMBL/GenBank/DDBJ whole genome shotgun (WGS) entry which is preliminary data.</text>
</comment>
<protein>
    <submittedName>
        <fullName evidence="2">Uncharacterized protein</fullName>
    </submittedName>
</protein>
<keyword evidence="1" id="KW-0732">Signal</keyword>
<dbReference type="GO" id="GO:0048731">
    <property type="term" value="P:system development"/>
    <property type="evidence" value="ECO:0007669"/>
    <property type="project" value="InterPro"/>
</dbReference>
<reference evidence="2 3" key="1">
    <citation type="submission" date="2024-03" db="EMBL/GenBank/DDBJ databases">
        <authorList>
            <person name="Martinez-Hernandez J."/>
        </authorList>
    </citation>
    <scope>NUCLEOTIDE SEQUENCE [LARGE SCALE GENOMIC DNA]</scope>
</reference>
<dbReference type="AlphaFoldDB" id="A0AAV1XPX2"/>
<evidence type="ECO:0000313" key="3">
    <source>
        <dbReference type="Proteomes" id="UP001497480"/>
    </source>
</evidence>
<name>A0AAV1XPX2_LUPLU</name>
<dbReference type="EMBL" id="CAXHTB010000016">
    <property type="protein sequence ID" value="CAL0322918.1"/>
    <property type="molecule type" value="Genomic_DNA"/>
</dbReference>
<feature type="signal peptide" evidence="1">
    <location>
        <begin position="1"/>
        <end position="29"/>
    </location>
</feature>
<dbReference type="PANTHER" id="PTHR34545:SF8">
    <property type="entry name" value="CLAVATA3_ESR (CLE)-RELATED PROTEIN 21"/>
    <property type="match status" value="1"/>
</dbReference>
<feature type="chain" id="PRO_5043685043" evidence="1">
    <location>
        <begin position="30"/>
        <end position="90"/>
    </location>
</feature>
<accession>A0AAV1XPX2</accession>
<dbReference type="InterPro" id="IPR033249">
    <property type="entry name" value="CLE_plant"/>
</dbReference>
<dbReference type="Proteomes" id="UP001497480">
    <property type="component" value="Unassembled WGS sequence"/>
</dbReference>
<proteinExistence type="predicted"/>
<keyword evidence="3" id="KW-1185">Reference proteome</keyword>
<sequence>MICQKSKTQRMSFLIISLLLLVLLLSTTPFITDEKHRFDRFKGGSSSSKLKSSEYHVEFQGNKADIYGRDQVFGAEERKVYTGPNPLHNR</sequence>
<evidence type="ECO:0000256" key="1">
    <source>
        <dbReference type="SAM" id="SignalP"/>
    </source>
</evidence>
<gene>
    <name evidence="2" type="ORF">LLUT_LOCUS23978</name>
</gene>
<evidence type="ECO:0000313" key="2">
    <source>
        <dbReference type="EMBL" id="CAL0322918.1"/>
    </source>
</evidence>
<dbReference type="PANTHER" id="PTHR34545">
    <property type="entry name" value="CLAVATA3/ESR (CLE)-RELATED PROTEIN 22"/>
    <property type="match status" value="1"/>
</dbReference>